<dbReference type="SMART" id="SM01177">
    <property type="entry name" value="DUF4210"/>
    <property type="match status" value="1"/>
</dbReference>
<feature type="compositionally biased region" description="Basic and acidic residues" evidence="1">
    <location>
        <begin position="727"/>
        <end position="738"/>
    </location>
</feature>
<feature type="region of interest" description="Disordered" evidence="1">
    <location>
        <begin position="381"/>
        <end position="404"/>
    </location>
</feature>
<evidence type="ECO:0000259" key="2">
    <source>
        <dbReference type="SMART" id="SM01177"/>
    </source>
</evidence>
<evidence type="ECO:0000313" key="4">
    <source>
        <dbReference type="Proteomes" id="UP000077202"/>
    </source>
</evidence>
<feature type="region of interest" description="Disordered" evidence="1">
    <location>
        <begin position="305"/>
        <end position="325"/>
    </location>
</feature>
<feature type="domain" description="Atos-like conserved" evidence="2">
    <location>
        <begin position="457"/>
        <end position="516"/>
    </location>
</feature>
<comment type="caution">
    <text evidence="3">The sequence shown here is derived from an EMBL/GenBank/DDBJ whole genome shotgun (WGS) entry which is preliminary data.</text>
</comment>
<dbReference type="PANTHER" id="PTHR13199:SF11">
    <property type="entry name" value="PROTEIN ATOSSA"/>
    <property type="match status" value="1"/>
</dbReference>
<feature type="region of interest" description="Disordered" evidence="1">
    <location>
        <begin position="799"/>
        <end position="818"/>
    </location>
</feature>
<dbReference type="Pfam" id="PF13889">
    <property type="entry name" value="Chromosome_seg"/>
    <property type="match status" value="1"/>
</dbReference>
<sequence length="878" mass="94473">MGLPQVSSAEEAGENVGAAAVQRLCSLPGPQFYRTAGQDSGRGVNVRDRDGAAPGPLPLVGLKGTLKSLADKSPPGRKGYIEFCDCTSFDSSSSGQLCSSHSNRDVEVQKEAWKYPPGAGGGRGRGLGEKLNQTTRSLISVNSAVPASSTIVGFDSRNSSSPRTLKPTSWEKDVDSLLPSLHEVAVANKGANGEPLEHELRRRTSSPLADMLASGPNAGILDYIADDLDEVLEHGGHSEVDGATGSSCKYIAFSSVNSVISNPVPIPGAFERDRSRGEATREFVRAPTDGPVLTDRPERTGLEARVSPGASSFERTSERTLEQHRPGMLDCKSKWSFSPRPGLSPILSLSPLGPRLLTSIGAEQVLRRSFELNNSLVSPPRPTRLKGVGYDEENDDSKSEHLKEEELRDECKYSWSTPRKQVTYSGSSWGLEATSAPSVVGIKSTGGAALLVTRRSLVGSFEESLLSGRFLAGKPCQRLDGFLALLTVSGGSWSPPMKRLPFSVTCVDGDSSLMYYAASIDLAGSVVGNKSKLIRNRVCDSSRGSKSRFRIPVRGRVQLVLSNPEMTPVHTFICSYDLSDMPPGTKTFLRHKVSLAPSTSKREIITASGSLNSSQPSRSVRSGPRCSFSSFNGGNSNPKDGLGVYSNRTWEEAKLSDAGTQSIGSRKSSSKPVCSCPDSCNHEALDVAKFSGRSCSSLIECDKLNGRRDDDSNDGAHNRINNTVVHENSEGSNRKEEQNYQESDLSRFSTTGLSMESASAHLNSPGSVKGLYSGGSSLRYALHLRFMCPSLKKDKTCGLPSVQTPESSKVPPSGANKGTEVKDERRFYIYEDLRVVFPQRQSDSDEGKVAFALCIFIQLEVRYEWAGTNGIIAEDIGV</sequence>
<dbReference type="InterPro" id="IPR025261">
    <property type="entry name" value="Atos-like_cons_dom"/>
</dbReference>
<feature type="compositionally biased region" description="Polar residues" evidence="1">
    <location>
        <begin position="607"/>
        <end position="620"/>
    </location>
</feature>
<feature type="compositionally biased region" description="Basic and acidic residues" evidence="1">
    <location>
        <begin position="706"/>
        <end position="717"/>
    </location>
</feature>
<feature type="compositionally biased region" description="Basic and acidic residues" evidence="1">
    <location>
        <begin position="315"/>
        <end position="325"/>
    </location>
</feature>
<dbReference type="InterPro" id="IPR033473">
    <property type="entry name" value="Atos-like_C"/>
</dbReference>
<gene>
    <name evidence="3" type="ORF">AXG93_1099s1040</name>
</gene>
<reference evidence="3" key="1">
    <citation type="submission" date="2016-03" db="EMBL/GenBank/DDBJ databases">
        <title>Mechanisms controlling the formation of the plant cell surface in tip-growing cells are functionally conserved among land plants.</title>
        <authorList>
            <person name="Honkanen S."/>
            <person name="Jones V.A."/>
            <person name="Morieri G."/>
            <person name="Champion C."/>
            <person name="Hetherington A.J."/>
            <person name="Kelly S."/>
            <person name="Saint-Marcoux D."/>
            <person name="Proust H."/>
            <person name="Prescott H."/>
            <person name="Dolan L."/>
        </authorList>
    </citation>
    <scope>NUCLEOTIDE SEQUENCE [LARGE SCALE GENOMIC DNA]</scope>
    <source>
        <tissue evidence="3">Whole gametophyte</tissue>
    </source>
</reference>
<feature type="region of interest" description="Disordered" evidence="1">
    <location>
        <begin position="607"/>
        <end position="644"/>
    </location>
</feature>
<dbReference type="InterPro" id="IPR051506">
    <property type="entry name" value="ATOS_Transcription_Regulators"/>
</dbReference>
<evidence type="ECO:0000256" key="1">
    <source>
        <dbReference type="SAM" id="MobiDB-lite"/>
    </source>
</evidence>
<feature type="compositionally biased region" description="Low complexity" evidence="1">
    <location>
        <begin position="627"/>
        <end position="637"/>
    </location>
</feature>
<proteinExistence type="predicted"/>
<feature type="region of interest" description="Disordered" evidence="1">
    <location>
        <begin position="36"/>
        <end position="58"/>
    </location>
</feature>
<feature type="region of interest" description="Disordered" evidence="1">
    <location>
        <begin position="706"/>
        <end position="746"/>
    </location>
</feature>
<organism evidence="3 4">
    <name type="scientific">Marchantia polymorpha subsp. ruderalis</name>
    <dbReference type="NCBI Taxonomy" id="1480154"/>
    <lineage>
        <taxon>Eukaryota</taxon>
        <taxon>Viridiplantae</taxon>
        <taxon>Streptophyta</taxon>
        <taxon>Embryophyta</taxon>
        <taxon>Marchantiophyta</taxon>
        <taxon>Marchantiopsida</taxon>
        <taxon>Marchantiidae</taxon>
        <taxon>Marchantiales</taxon>
        <taxon>Marchantiaceae</taxon>
        <taxon>Marchantia</taxon>
    </lineage>
</organism>
<dbReference type="AlphaFoldDB" id="A0A176WP15"/>
<dbReference type="PANTHER" id="PTHR13199">
    <property type="entry name" value="GH03947P"/>
    <property type="match status" value="1"/>
</dbReference>
<dbReference type="Proteomes" id="UP000077202">
    <property type="component" value="Unassembled WGS sequence"/>
</dbReference>
<evidence type="ECO:0000313" key="3">
    <source>
        <dbReference type="EMBL" id="OAE34225.1"/>
    </source>
</evidence>
<name>A0A176WP15_MARPO</name>
<dbReference type="EMBL" id="LVLJ01000437">
    <property type="protein sequence ID" value="OAE34225.1"/>
    <property type="molecule type" value="Genomic_DNA"/>
</dbReference>
<protein>
    <recommendedName>
        <fullName evidence="2">Atos-like conserved domain-containing protein</fullName>
    </recommendedName>
</protein>
<keyword evidence="4" id="KW-1185">Reference proteome</keyword>
<accession>A0A176WP15</accession>